<name>A0A448B556_CHRGE</name>
<dbReference type="GeneID" id="93019620"/>
<dbReference type="RefSeq" id="WP_002982058.1">
    <property type="nucleotide sequence ID" value="NZ_CP068486.1"/>
</dbReference>
<keyword evidence="1" id="KW-0175">Coiled coil</keyword>
<gene>
    <name evidence="3" type="ORF">NCTC11432_03316</name>
</gene>
<feature type="transmembrane region" description="Helical" evidence="2">
    <location>
        <begin position="283"/>
        <end position="303"/>
    </location>
</feature>
<dbReference type="OrthoDB" id="1081881at2"/>
<feature type="transmembrane region" description="Helical" evidence="2">
    <location>
        <begin position="133"/>
        <end position="154"/>
    </location>
</feature>
<evidence type="ECO:0000256" key="1">
    <source>
        <dbReference type="SAM" id="Coils"/>
    </source>
</evidence>
<feature type="transmembrane region" description="Helical" evidence="2">
    <location>
        <begin position="310"/>
        <end position="326"/>
    </location>
</feature>
<keyword evidence="2" id="KW-1133">Transmembrane helix</keyword>
<reference evidence="3 4" key="1">
    <citation type="submission" date="2018-12" db="EMBL/GenBank/DDBJ databases">
        <authorList>
            <consortium name="Pathogen Informatics"/>
        </authorList>
    </citation>
    <scope>NUCLEOTIDE SEQUENCE [LARGE SCALE GENOMIC DNA]</scope>
    <source>
        <strain evidence="3 4">NCTC11432</strain>
    </source>
</reference>
<feature type="transmembrane region" description="Helical" evidence="2">
    <location>
        <begin position="7"/>
        <end position="28"/>
    </location>
</feature>
<feature type="transmembrane region" description="Helical" evidence="2">
    <location>
        <begin position="81"/>
        <end position="98"/>
    </location>
</feature>
<feature type="coiled-coil region" evidence="1">
    <location>
        <begin position="359"/>
        <end position="386"/>
    </location>
</feature>
<dbReference type="AlphaFoldDB" id="A0A448B556"/>
<dbReference type="STRING" id="525257.HMPREF0204_10271"/>
<organism evidence="3 4">
    <name type="scientific">Chryseobacterium gleum</name>
    <name type="common">Flavobacterium gleum</name>
    <dbReference type="NCBI Taxonomy" id="250"/>
    <lineage>
        <taxon>Bacteria</taxon>
        <taxon>Pseudomonadati</taxon>
        <taxon>Bacteroidota</taxon>
        <taxon>Flavobacteriia</taxon>
        <taxon>Flavobacteriales</taxon>
        <taxon>Weeksellaceae</taxon>
        <taxon>Chryseobacterium group</taxon>
        <taxon>Chryseobacterium</taxon>
    </lineage>
</organism>
<accession>A0A448B556</accession>
<sequence length="439" mass="51812">MKKVQNIIVFLSVLLFIGLTYISFFNVYQTDDYFWSYTTRKFGLLQSFTDTYTQWGGRYFGYSINMFNPVFYDSNNIVPKIYPVLLILSFIGVSALNFKEYFNYSLKESVKKGFLLFFFYTVLLVSLPEHYFWITGSNVYFVPVILSGILLYFFKKYEDTDRKIWLYLSALLIIILMGSNEILGLILEGLLLVACYQKRNKESLILALLGTVFLLVCFLAPGNFNRMGEVESGIVKWLKRAALFGADTVYVVFKVILILPLFIKVFEEELKKIADKVTYRQAVLFWSVSLIPLLFTSYILTSVARQFESILFYFLLSFSLLLYFKWEKVKKLWWLSLLIVFLPELKIFPEKYSYFNIDFNNENIIMEVLNTDLKEYEREMNQRTDTISSSPKDSVVVDKIKEVPRILYMDEMASVKEQETYVNDQLQKYFNKKYIRTKE</sequence>
<dbReference type="Proteomes" id="UP000279227">
    <property type="component" value="Chromosome"/>
</dbReference>
<feature type="transmembrane region" description="Helical" evidence="2">
    <location>
        <begin position="110"/>
        <end position="127"/>
    </location>
</feature>
<dbReference type="EMBL" id="LR134289">
    <property type="protein sequence ID" value="VEE09664.1"/>
    <property type="molecule type" value="Genomic_DNA"/>
</dbReference>
<keyword evidence="2" id="KW-0472">Membrane</keyword>
<evidence type="ECO:0008006" key="5">
    <source>
        <dbReference type="Google" id="ProtNLM"/>
    </source>
</evidence>
<protein>
    <recommendedName>
        <fullName evidence="5">Glycosyltransferase RgtA/B/C/D-like domain-containing protein</fullName>
    </recommendedName>
</protein>
<dbReference type="KEGG" id="cgle:NCTC11432_03316"/>
<proteinExistence type="predicted"/>
<evidence type="ECO:0000256" key="2">
    <source>
        <dbReference type="SAM" id="Phobius"/>
    </source>
</evidence>
<keyword evidence="2" id="KW-0812">Transmembrane</keyword>
<dbReference type="InterPro" id="IPR045691">
    <property type="entry name" value="DUF6056"/>
</dbReference>
<dbReference type="Pfam" id="PF19528">
    <property type="entry name" value="DUF6056"/>
    <property type="match status" value="1"/>
</dbReference>
<evidence type="ECO:0000313" key="3">
    <source>
        <dbReference type="EMBL" id="VEE09664.1"/>
    </source>
</evidence>
<feature type="transmembrane region" description="Helical" evidence="2">
    <location>
        <begin position="166"/>
        <end position="191"/>
    </location>
</feature>
<feature type="transmembrane region" description="Helical" evidence="2">
    <location>
        <begin position="203"/>
        <end position="220"/>
    </location>
</feature>
<feature type="transmembrane region" description="Helical" evidence="2">
    <location>
        <begin position="241"/>
        <end position="263"/>
    </location>
</feature>
<evidence type="ECO:0000313" key="4">
    <source>
        <dbReference type="Proteomes" id="UP000279227"/>
    </source>
</evidence>